<organism evidence="1 2">
    <name type="scientific">Mycena pura</name>
    <dbReference type="NCBI Taxonomy" id="153505"/>
    <lineage>
        <taxon>Eukaryota</taxon>
        <taxon>Fungi</taxon>
        <taxon>Dikarya</taxon>
        <taxon>Basidiomycota</taxon>
        <taxon>Agaricomycotina</taxon>
        <taxon>Agaricomycetes</taxon>
        <taxon>Agaricomycetidae</taxon>
        <taxon>Agaricales</taxon>
        <taxon>Marasmiineae</taxon>
        <taxon>Mycenaceae</taxon>
        <taxon>Mycena</taxon>
    </lineage>
</organism>
<sequence length="118" mass="12752">QEWAPPAAPGPTLRDRVERGEREAGLRCWDASCGVGPSDDDPFTVPHESVRHLTPIRGGDSMPVCAHAFHPECLVSAQRSRAGWREPVLIEGKDDAVEVACSLCRAVGTVPQADWLQG</sequence>
<protein>
    <submittedName>
        <fullName evidence="1">Uncharacterized protein</fullName>
    </submittedName>
</protein>
<evidence type="ECO:0000313" key="1">
    <source>
        <dbReference type="EMBL" id="KAJ7220503.1"/>
    </source>
</evidence>
<proteinExistence type="predicted"/>
<dbReference type="AlphaFoldDB" id="A0AAD6VUT0"/>
<evidence type="ECO:0000313" key="2">
    <source>
        <dbReference type="Proteomes" id="UP001219525"/>
    </source>
</evidence>
<feature type="non-terminal residue" evidence="1">
    <location>
        <position position="1"/>
    </location>
</feature>
<dbReference type="EMBL" id="JARJCW010000009">
    <property type="protein sequence ID" value="KAJ7220503.1"/>
    <property type="molecule type" value="Genomic_DNA"/>
</dbReference>
<comment type="caution">
    <text evidence="1">The sequence shown here is derived from an EMBL/GenBank/DDBJ whole genome shotgun (WGS) entry which is preliminary data.</text>
</comment>
<feature type="non-terminal residue" evidence="1">
    <location>
        <position position="118"/>
    </location>
</feature>
<reference evidence="1" key="1">
    <citation type="submission" date="2023-03" db="EMBL/GenBank/DDBJ databases">
        <title>Massive genome expansion in bonnet fungi (Mycena s.s.) driven by repeated elements and novel gene families across ecological guilds.</title>
        <authorList>
            <consortium name="Lawrence Berkeley National Laboratory"/>
            <person name="Harder C.B."/>
            <person name="Miyauchi S."/>
            <person name="Viragh M."/>
            <person name="Kuo A."/>
            <person name="Thoen E."/>
            <person name="Andreopoulos B."/>
            <person name="Lu D."/>
            <person name="Skrede I."/>
            <person name="Drula E."/>
            <person name="Henrissat B."/>
            <person name="Morin E."/>
            <person name="Kohler A."/>
            <person name="Barry K."/>
            <person name="LaButti K."/>
            <person name="Morin E."/>
            <person name="Salamov A."/>
            <person name="Lipzen A."/>
            <person name="Mereny Z."/>
            <person name="Hegedus B."/>
            <person name="Baldrian P."/>
            <person name="Stursova M."/>
            <person name="Weitz H."/>
            <person name="Taylor A."/>
            <person name="Grigoriev I.V."/>
            <person name="Nagy L.G."/>
            <person name="Martin F."/>
            <person name="Kauserud H."/>
        </authorList>
    </citation>
    <scope>NUCLEOTIDE SEQUENCE</scope>
    <source>
        <strain evidence="1">9144</strain>
    </source>
</reference>
<accession>A0AAD6VUT0</accession>
<keyword evidence="2" id="KW-1185">Reference proteome</keyword>
<dbReference type="Proteomes" id="UP001219525">
    <property type="component" value="Unassembled WGS sequence"/>
</dbReference>
<name>A0AAD6VUT0_9AGAR</name>
<gene>
    <name evidence="1" type="ORF">GGX14DRAFT_335801</name>
</gene>